<organism evidence="2 3">
    <name type="scientific">Halobellus rarus</name>
    <dbReference type="NCBI Taxonomy" id="1126237"/>
    <lineage>
        <taxon>Archaea</taxon>
        <taxon>Methanobacteriati</taxon>
        <taxon>Methanobacteriota</taxon>
        <taxon>Stenosarchaea group</taxon>
        <taxon>Halobacteria</taxon>
        <taxon>Halobacteriales</taxon>
        <taxon>Haloferacaceae</taxon>
        <taxon>Halobellus</taxon>
    </lineage>
</organism>
<dbReference type="RefSeq" id="WP_256422387.1">
    <property type="nucleotide sequence ID" value="NZ_JANHDI010000012.1"/>
</dbReference>
<protein>
    <submittedName>
        <fullName evidence="2">Uncharacterized protein</fullName>
    </submittedName>
</protein>
<sequence>MRWRDHTPRDLKPGRDGHGGCAARRRGDSQMRRLFAPCRRRHRRLAGTVEAALTP</sequence>
<dbReference type="AlphaFoldDB" id="A0ABD6CRY6"/>
<evidence type="ECO:0000313" key="3">
    <source>
        <dbReference type="Proteomes" id="UP001597085"/>
    </source>
</evidence>
<feature type="compositionally biased region" description="Basic and acidic residues" evidence="1">
    <location>
        <begin position="1"/>
        <end position="18"/>
    </location>
</feature>
<gene>
    <name evidence="2" type="ORF">ACFSBX_12955</name>
</gene>
<evidence type="ECO:0000256" key="1">
    <source>
        <dbReference type="SAM" id="MobiDB-lite"/>
    </source>
</evidence>
<feature type="region of interest" description="Disordered" evidence="1">
    <location>
        <begin position="1"/>
        <end position="28"/>
    </location>
</feature>
<dbReference type="EMBL" id="JBHUDK010000011">
    <property type="protein sequence ID" value="MFD1599865.1"/>
    <property type="molecule type" value="Genomic_DNA"/>
</dbReference>
<keyword evidence="3" id="KW-1185">Reference proteome</keyword>
<evidence type="ECO:0000313" key="2">
    <source>
        <dbReference type="EMBL" id="MFD1599865.1"/>
    </source>
</evidence>
<comment type="caution">
    <text evidence="2">The sequence shown here is derived from an EMBL/GenBank/DDBJ whole genome shotgun (WGS) entry which is preliminary data.</text>
</comment>
<name>A0ABD6CRY6_9EURY</name>
<accession>A0ABD6CRY6</accession>
<proteinExistence type="predicted"/>
<dbReference type="Proteomes" id="UP001597085">
    <property type="component" value="Unassembled WGS sequence"/>
</dbReference>
<reference evidence="2 3" key="1">
    <citation type="journal article" date="2019" name="Int. J. Syst. Evol. Microbiol.">
        <title>The Global Catalogue of Microorganisms (GCM) 10K type strain sequencing project: providing services to taxonomists for standard genome sequencing and annotation.</title>
        <authorList>
            <consortium name="The Broad Institute Genomics Platform"/>
            <consortium name="The Broad Institute Genome Sequencing Center for Infectious Disease"/>
            <person name="Wu L."/>
            <person name="Ma J."/>
        </authorList>
    </citation>
    <scope>NUCLEOTIDE SEQUENCE [LARGE SCALE GENOMIC DNA]</scope>
    <source>
        <strain evidence="2 3">CGMCC 1.12121</strain>
    </source>
</reference>